<dbReference type="FunCoup" id="A0A5C7EJE2">
    <property type="interactions" value="225"/>
</dbReference>
<evidence type="ECO:0000256" key="1">
    <source>
        <dbReference type="PROSITE-ProRule" id="PRU00409"/>
    </source>
</evidence>
<feature type="domain" description="ATP-grasp" evidence="2">
    <location>
        <begin position="109"/>
        <end position="291"/>
    </location>
</feature>
<reference evidence="3 4" key="1">
    <citation type="submission" date="2019-08" db="EMBL/GenBank/DDBJ databases">
        <title>Pelomicrobium methylotrophicum gen. nov., sp. nov. a moderately thermophilic, facultatively anaerobic, lithoautotrophic and methylotrophic bacterium isolated from a terrestrial mud volcano.</title>
        <authorList>
            <person name="Slobodkina G.B."/>
            <person name="Merkel A.Y."/>
            <person name="Slobodkin A.I."/>
        </authorList>
    </citation>
    <scope>NUCLEOTIDE SEQUENCE [LARGE SCALE GENOMIC DNA]</scope>
    <source>
        <strain evidence="3 4">SM250</strain>
    </source>
</reference>
<dbReference type="OrthoDB" id="9786585at2"/>
<gene>
    <name evidence="3" type="ORF">FR698_04930</name>
</gene>
<dbReference type="GO" id="GO:0016879">
    <property type="term" value="F:ligase activity, forming carbon-nitrogen bonds"/>
    <property type="evidence" value="ECO:0007669"/>
    <property type="project" value="TreeGrafter"/>
</dbReference>
<protein>
    <submittedName>
        <fullName evidence="3">ATP-grasp domain-containing protein</fullName>
    </submittedName>
</protein>
<dbReference type="Gene3D" id="3.30.470.20">
    <property type="entry name" value="ATP-grasp fold, B domain"/>
    <property type="match status" value="1"/>
</dbReference>
<dbReference type="PANTHER" id="PTHR21621">
    <property type="entry name" value="RIBOSOMAL PROTEIN S6 MODIFICATION PROTEIN"/>
    <property type="match status" value="1"/>
</dbReference>
<dbReference type="SUPFAM" id="SSF56059">
    <property type="entry name" value="Glutathione synthetase ATP-binding domain-like"/>
    <property type="match status" value="1"/>
</dbReference>
<dbReference type="GO" id="GO:0046872">
    <property type="term" value="F:metal ion binding"/>
    <property type="evidence" value="ECO:0007669"/>
    <property type="project" value="InterPro"/>
</dbReference>
<dbReference type="InterPro" id="IPR013651">
    <property type="entry name" value="ATP-grasp_RimK-type"/>
</dbReference>
<proteinExistence type="predicted"/>
<dbReference type="EMBL" id="VPFL01000005">
    <property type="protein sequence ID" value="TXF12582.1"/>
    <property type="molecule type" value="Genomic_DNA"/>
</dbReference>
<dbReference type="Proteomes" id="UP000321201">
    <property type="component" value="Unassembled WGS sequence"/>
</dbReference>
<evidence type="ECO:0000313" key="4">
    <source>
        <dbReference type="Proteomes" id="UP000321201"/>
    </source>
</evidence>
<dbReference type="InParanoid" id="A0A5C7EJE2"/>
<keyword evidence="1" id="KW-0067">ATP-binding</keyword>
<evidence type="ECO:0000259" key="2">
    <source>
        <dbReference type="PROSITE" id="PS50975"/>
    </source>
</evidence>
<dbReference type="AlphaFoldDB" id="A0A5C7EJE2"/>
<organism evidence="3 4">
    <name type="scientific">Pelomicrobium methylotrophicum</name>
    <dbReference type="NCBI Taxonomy" id="2602750"/>
    <lineage>
        <taxon>Bacteria</taxon>
        <taxon>Pseudomonadati</taxon>
        <taxon>Pseudomonadota</taxon>
        <taxon>Hydrogenophilia</taxon>
        <taxon>Hydrogenophilia incertae sedis</taxon>
        <taxon>Pelomicrobium</taxon>
    </lineage>
</organism>
<dbReference type="Gene3D" id="3.40.50.20">
    <property type="match status" value="1"/>
</dbReference>
<dbReference type="PANTHER" id="PTHR21621:SF0">
    <property type="entry name" value="BETA-CITRYLGLUTAMATE SYNTHASE B-RELATED"/>
    <property type="match status" value="1"/>
</dbReference>
<dbReference type="GO" id="GO:0005524">
    <property type="term" value="F:ATP binding"/>
    <property type="evidence" value="ECO:0007669"/>
    <property type="project" value="UniProtKB-UniRule"/>
</dbReference>
<dbReference type="Pfam" id="PF08443">
    <property type="entry name" value="RimK"/>
    <property type="match status" value="1"/>
</dbReference>
<keyword evidence="4" id="KW-1185">Reference proteome</keyword>
<dbReference type="PROSITE" id="PS50975">
    <property type="entry name" value="ATP_GRASP"/>
    <property type="match status" value="1"/>
</dbReference>
<name>A0A5C7EJE2_9PROT</name>
<sequence>MLRRVAIVTDGPGWHGCRLVRAFRARGFEAVYVRLRDCRFDLSCSWHGIVMPGFGQRLPDGVFVKSVPGGTLEQVVLRLDILHALREVGVPVYNDARAIERTVDKAMTSFLLRRAGVPTPPTWVVETRDKARAVLLKETAAGHRVVIKPLFGSQGSGLRLLSAGMDVPDLAQYQGVAYLQRYIDSGEGRWHDYRVFVIGGSAAAAMRRWGVCWISNAARGARCEAVEPTPALAQLACDAARAVGADYAGVDIVVDRQGDAYVIEVNGMPAWRSLQSVTRINLARCLVEDFVSRCVAPRLEAAC</sequence>
<keyword evidence="1" id="KW-0547">Nucleotide-binding</keyword>
<evidence type="ECO:0000313" key="3">
    <source>
        <dbReference type="EMBL" id="TXF12582.1"/>
    </source>
</evidence>
<dbReference type="InterPro" id="IPR011761">
    <property type="entry name" value="ATP-grasp"/>
</dbReference>
<accession>A0A5C7EJE2</accession>
<comment type="caution">
    <text evidence="3">The sequence shown here is derived from an EMBL/GenBank/DDBJ whole genome shotgun (WGS) entry which is preliminary data.</text>
</comment>
<dbReference type="RefSeq" id="WP_147799074.1">
    <property type="nucleotide sequence ID" value="NZ_VPFL01000005.1"/>
</dbReference>
<dbReference type="GO" id="GO:0005737">
    <property type="term" value="C:cytoplasm"/>
    <property type="evidence" value="ECO:0007669"/>
    <property type="project" value="TreeGrafter"/>
</dbReference>